<evidence type="ECO:0000313" key="3">
    <source>
        <dbReference type="Proteomes" id="UP001253439"/>
    </source>
</evidence>
<dbReference type="InterPro" id="IPR011042">
    <property type="entry name" value="6-blade_b-propeller_TolB-like"/>
</dbReference>
<protein>
    <recommendedName>
        <fullName evidence="4">SMP-30/Gluconolactonase/LRE-like region domain-containing protein</fullName>
    </recommendedName>
</protein>
<reference evidence="2 3" key="1">
    <citation type="submission" date="2022-06" db="EMBL/GenBank/DDBJ databases">
        <title>Haloarcula sp. a new haloarchaeum isolate from saline soil.</title>
        <authorList>
            <person name="Strakova D."/>
            <person name="Galisteo C."/>
            <person name="Sanchez-Porro C."/>
            <person name="Ventosa A."/>
        </authorList>
    </citation>
    <scope>NUCLEOTIDE SEQUENCE [LARGE SCALE GENOMIC DNA]</scope>
    <source>
        <strain evidence="2 3">S1AR25-5A</strain>
    </source>
</reference>
<dbReference type="PROSITE" id="PS51318">
    <property type="entry name" value="TAT"/>
    <property type="match status" value="1"/>
</dbReference>
<gene>
    <name evidence="2" type="ORF">NDI54_09045</name>
</gene>
<dbReference type="PANTHER" id="PTHR47572:SF5">
    <property type="entry name" value="BLR2277 PROTEIN"/>
    <property type="match status" value="1"/>
</dbReference>
<feature type="region of interest" description="Disordered" evidence="1">
    <location>
        <begin position="22"/>
        <end position="71"/>
    </location>
</feature>
<dbReference type="InterPro" id="IPR006311">
    <property type="entry name" value="TAT_signal"/>
</dbReference>
<dbReference type="InterPro" id="IPR051262">
    <property type="entry name" value="SMP-30/CGR1_Lactonase"/>
</dbReference>
<dbReference type="Gene3D" id="2.120.10.30">
    <property type="entry name" value="TolB, C-terminal domain"/>
    <property type="match status" value="1"/>
</dbReference>
<dbReference type="AlphaFoldDB" id="A0AAE4JIP7"/>
<name>A0AAE4JIP7_9EURY</name>
<dbReference type="PROSITE" id="PS51257">
    <property type="entry name" value="PROKAR_LIPOPROTEIN"/>
    <property type="match status" value="1"/>
</dbReference>
<accession>A0AAE4JIP7</accession>
<feature type="compositionally biased region" description="Low complexity" evidence="1">
    <location>
        <begin position="49"/>
        <end position="70"/>
    </location>
</feature>
<evidence type="ECO:0008006" key="4">
    <source>
        <dbReference type="Google" id="ProtNLM"/>
    </source>
</evidence>
<sequence length="352" mass="36665">MTRRQSTRRRFLVSCSAIAGAGLAGCTGGEEPTETDQTPTPTADSDGGAEPTTTATEEPTATDTETATPDQAAVETLVSVGGDRVPENMALGPDGGLYFGITAGEVRRVPADQTGDTGLSLDDTEQVATLPGAIGVETAPDGTVYVAVATQDDQAGVWEVPPDGEAAQLVGISGFPNDIYYDADRERLLVTESRNGVVYAVTTDGERSTWLDDDRLDTESFGANGITRGGDDDIYVAVTRAPEETGRLLRVPVESDGTAGEASLFFEGSAIFGADGITSRDGDIYVAANSQNRVVRVTADGTTDVIATGDDGLVFPSDVLFGTGDQRQSLFICNFANQSPEDGAILRTSVSQ</sequence>
<dbReference type="RefSeq" id="WP_310896136.1">
    <property type="nucleotide sequence ID" value="NZ_JAMQOM010000003.1"/>
</dbReference>
<keyword evidence="3" id="KW-1185">Reference proteome</keyword>
<evidence type="ECO:0000256" key="1">
    <source>
        <dbReference type="SAM" id="MobiDB-lite"/>
    </source>
</evidence>
<dbReference type="Proteomes" id="UP001253439">
    <property type="component" value="Unassembled WGS sequence"/>
</dbReference>
<dbReference type="PANTHER" id="PTHR47572">
    <property type="entry name" value="LIPOPROTEIN-RELATED"/>
    <property type="match status" value="1"/>
</dbReference>
<dbReference type="Pfam" id="PF20067">
    <property type="entry name" value="SSL_N"/>
    <property type="match status" value="1"/>
</dbReference>
<dbReference type="EMBL" id="JAMQOM010000003">
    <property type="protein sequence ID" value="MDS0221494.1"/>
    <property type="molecule type" value="Genomic_DNA"/>
</dbReference>
<comment type="caution">
    <text evidence="2">The sequence shown here is derived from an EMBL/GenBank/DDBJ whole genome shotgun (WGS) entry which is preliminary data.</text>
</comment>
<organism evidence="2 3">
    <name type="scientific">Haloarcula terrestris</name>
    <dbReference type="NCBI Taxonomy" id="2950533"/>
    <lineage>
        <taxon>Archaea</taxon>
        <taxon>Methanobacteriati</taxon>
        <taxon>Methanobacteriota</taxon>
        <taxon>Stenosarchaea group</taxon>
        <taxon>Halobacteria</taxon>
        <taxon>Halobacteriales</taxon>
        <taxon>Haloarculaceae</taxon>
        <taxon>Haloarcula</taxon>
    </lineage>
</organism>
<proteinExistence type="predicted"/>
<dbReference type="SUPFAM" id="SSF63829">
    <property type="entry name" value="Calcium-dependent phosphotriesterase"/>
    <property type="match status" value="1"/>
</dbReference>
<evidence type="ECO:0000313" key="2">
    <source>
        <dbReference type="EMBL" id="MDS0221494.1"/>
    </source>
</evidence>